<dbReference type="InterPro" id="IPR015883">
    <property type="entry name" value="Glyco_hydro_20_cat"/>
</dbReference>
<dbReference type="PANTHER" id="PTHR22600">
    <property type="entry name" value="BETA-HEXOSAMINIDASE"/>
    <property type="match status" value="1"/>
</dbReference>
<evidence type="ECO:0000256" key="4">
    <source>
        <dbReference type="ARBA" id="ARBA00022801"/>
    </source>
</evidence>
<evidence type="ECO:0000256" key="5">
    <source>
        <dbReference type="ARBA" id="ARBA00023295"/>
    </source>
</evidence>
<dbReference type="EMBL" id="BARV01020917">
    <property type="protein sequence ID" value="GAI18833.1"/>
    <property type="molecule type" value="Genomic_DNA"/>
</dbReference>
<dbReference type="Gene3D" id="3.20.20.80">
    <property type="entry name" value="Glycosidases"/>
    <property type="match status" value="1"/>
</dbReference>
<evidence type="ECO:0000259" key="6">
    <source>
        <dbReference type="Pfam" id="PF00728"/>
    </source>
</evidence>
<feature type="non-terminal residue" evidence="8">
    <location>
        <position position="245"/>
    </location>
</feature>
<dbReference type="PANTHER" id="PTHR22600:SF57">
    <property type="entry name" value="BETA-N-ACETYLHEXOSAMINIDASE"/>
    <property type="match status" value="1"/>
</dbReference>
<reference evidence="8" key="1">
    <citation type="journal article" date="2014" name="Front. Microbiol.">
        <title>High frequency of phylogenetically diverse reductive dehalogenase-homologous genes in deep subseafloor sedimentary metagenomes.</title>
        <authorList>
            <person name="Kawai M."/>
            <person name="Futagami T."/>
            <person name="Toyoda A."/>
            <person name="Takaki Y."/>
            <person name="Nishi S."/>
            <person name="Hori S."/>
            <person name="Arai W."/>
            <person name="Tsubouchi T."/>
            <person name="Morono Y."/>
            <person name="Uchiyama I."/>
            <person name="Ito T."/>
            <person name="Fujiyama A."/>
            <person name="Inagaki F."/>
            <person name="Takami H."/>
        </authorList>
    </citation>
    <scope>NUCLEOTIDE SEQUENCE</scope>
    <source>
        <strain evidence="8">Expedition CK06-06</strain>
    </source>
</reference>
<dbReference type="EC" id="3.2.1.52" evidence="3"/>
<dbReference type="PRINTS" id="PR00738">
    <property type="entry name" value="GLHYDRLASE20"/>
</dbReference>
<dbReference type="GO" id="GO:0030203">
    <property type="term" value="P:glycosaminoglycan metabolic process"/>
    <property type="evidence" value="ECO:0007669"/>
    <property type="project" value="TreeGrafter"/>
</dbReference>
<dbReference type="GO" id="GO:0004563">
    <property type="term" value="F:beta-N-acetylhexosaminidase activity"/>
    <property type="evidence" value="ECO:0007669"/>
    <property type="project" value="UniProtKB-EC"/>
</dbReference>
<protein>
    <recommendedName>
        <fullName evidence="3">beta-N-acetylhexosaminidase</fullName>
        <ecNumber evidence="3">3.2.1.52</ecNumber>
    </recommendedName>
</protein>
<evidence type="ECO:0000256" key="1">
    <source>
        <dbReference type="ARBA" id="ARBA00001231"/>
    </source>
</evidence>
<dbReference type="GO" id="GO:0016020">
    <property type="term" value="C:membrane"/>
    <property type="evidence" value="ECO:0007669"/>
    <property type="project" value="TreeGrafter"/>
</dbReference>
<evidence type="ECO:0000256" key="3">
    <source>
        <dbReference type="ARBA" id="ARBA00012663"/>
    </source>
</evidence>
<feature type="domain" description="Beta-hexosaminidase bacterial type N-terminal" evidence="7">
    <location>
        <begin position="6"/>
        <end position="77"/>
    </location>
</feature>
<name>X1LI91_9ZZZZ</name>
<evidence type="ECO:0000259" key="7">
    <source>
        <dbReference type="Pfam" id="PF02838"/>
    </source>
</evidence>
<dbReference type="InterPro" id="IPR017853">
    <property type="entry name" value="GH"/>
</dbReference>
<dbReference type="AlphaFoldDB" id="X1LI91"/>
<dbReference type="InterPro" id="IPR015882">
    <property type="entry name" value="HEX_bac_N"/>
</dbReference>
<proteinExistence type="inferred from homology"/>
<evidence type="ECO:0000256" key="2">
    <source>
        <dbReference type="ARBA" id="ARBA00006285"/>
    </source>
</evidence>
<dbReference type="GO" id="GO:0005975">
    <property type="term" value="P:carbohydrate metabolic process"/>
    <property type="evidence" value="ECO:0007669"/>
    <property type="project" value="InterPro"/>
</dbReference>
<dbReference type="Pfam" id="PF02838">
    <property type="entry name" value="Glyco_hydro_20b"/>
    <property type="match status" value="1"/>
</dbReference>
<dbReference type="Pfam" id="PF00728">
    <property type="entry name" value="Glyco_hydro_20"/>
    <property type="match status" value="1"/>
</dbReference>
<accession>X1LI91</accession>
<keyword evidence="5" id="KW-0326">Glycosidase</keyword>
<dbReference type="Gene3D" id="3.30.379.10">
    <property type="entry name" value="Chitobiase/beta-hexosaminidase domain 2-like"/>
    <property type="match status" value="1"/>
</dbReference>
<comment type="caution">
    <text evidence="8">The sequence shown here is derived from an EMBL/GenBank/DDBJ whole genome shotgun (WGS) entry which is preliminary data.</text>
</comment>
<evidence type="ECO:0000313" key="8">
    <source>
        <dbReference type="EMBL" id="GAI18833.1"/>
    </source>
</evidence>
<organism evidence="8">
    <name type="scientific">marine sediment metagenome</name>
    <dbReference type="NCBI Taxonomy" id="412755"/>
    <lineage>
        <taxon>unclassified sequences</taxon>
        <taxon>metagenomes</taxon>
        <taxon>ecological metagenomes</taxon>
    </lineage>
</organism>
<dbReference type="InterPro" id="IPR029018">
    <property type="entry name" value="Hex-like_dom2"/>
</dbReference>
<keyword evidence="4" id="KW-0378">Hydrolase</keyword>
<dbReference type="SUPFAM" id="SSF55545">
    <property type="entry name" value="beta-N-acetylhexosaminidase-like domain"/>
    <property type="match status" value="1"/>
</dbReference>
<sequence>MPNTGHTKKGTLFLVHSTDKSLPESEEGYVLTISQRRVEISSRGEAGLFYGCQTFEQMLEDARDTGTVVPACRIIDYPALSYRAIHIDVKHHLDTMKYYYDSVDRMARYKINAIIFEFEDKLHYRRRPLVGAPQAISIDEMAALTNYARERHIEISPLVQGLGHATFILKHEKYAHLREVPDSRWAFCPVDEGTYEVLFDLYLDAFDATPGSRYLHVGGDEVGEIGQCSRCKPIAEKEGKLALNL</sequence>
<comment type="catalytic activity">
    <reaction evidence="1">
        <text>Hydrolysis of terminal non-reducing N-acetyl-D-hexosamine residues in N-acetyl-beta-D-hexosaminides.</text>
        <dbReference type="EC" id="3.2.1.52"/>
    </reaction>
</comment>
<gene>
    <name evidence="8" type="ORF">S06H3_34783</name>
</gene>
<dbReference type="InterPro" id="IPR025705">
    <property type="entry name" value="Beta_hexosaminidase_sua/sub"/>
</dbReference>
<comment type="similarity">
    <text evidence="2">Belongs to the glycosyl hydrolase 20 family.</text>
</comment>
<dbReference type="SUPFAM" id="SSF51445">
    <property type="entry name" value="(Trans)glycosidases"/>
    <property type="match status" value="1"/>
</dbReference>
<feature type="domain" description="Glycoside hydrolase family 20 catalytic" evidence="6">
    <location>
        <begin position="81"/>
        <end position="239"/>
    </location>
</feature>